<reference evidence="2 3" key="1">
    <citation type="submission" date="2019-02" db="EMBL/GenBank/DDBJ databases">
        <title>Deep-cultivation of Planctomycetes and their phenomic and genomic characterization uncovers novel biology.</title>
        <authorList>
            <person name="Wiegand S."/>
            <person name="Jogler M."/>
            <person name="Boedeker C."/>
            <person name="Pinto D."/>
            <person name="Vollmers J."/>
            <person name="Rivas-Marin E."/>
            <person name="Kohn T."/>
            <person name="Peeters S.H."/>
            <person name="Heuer A."/>
            <person name="Rast P."/>
            <person name="Oberbeckmann S."/>
            <person name="Bunk B."/>
            <person name="Jeske O."/>
            <person name="Meyerdierks A."/>
            <person name="Storesund J.E."/>
            <person name="Kallscheuer N."/>
            <person name="Luecker S."/>
            <person name="Lage O.M."/>
            <person name="Pohl T."/>
            <person name="Merkel B.J."/>
            <person name="Hornburger P."/>
            <person name="Mueller R.-W."/>
            <person name="Bruemmer F."/>
            <person name="Labrenz M."/>
            <person name="Spormann A.M."/>
            <person name="Op den Camp H."/>
            <person name="Overmann J."/>
            <person name="Amann R."/>
            <person name="Jetten M.S.M."/>
            <person name="Mascher T."/>
            <person name="Medema M.H."/>
            <person name="Devos D.P."/>
            <person name="Kaster A.-K."/>
            <person name="Ovreas L."/>
            <person name="Rohde M."/>
            <person name="Galperin M.Y."/>
            <person name="Jogler C."/>
        </authorList>
    </citation>
    <scope>NUCLEOTIDE SEQUENCE [LARGE SCALE GENOMIC DNA]</scope>
    <source>
        <strain evidence="2 3">Q31a</strain>
    </source>
</reference>
<dbReference type="Pfam" id="PF05119">
    <property type="entry name" value="Terminase_4"/>
    <property type="match status" value="1"/>
</dbReference>
<evidence type="ECO:0000256" key="1">
    <source>
        <dbReference type="SAM" id="MobiDB-lite"/>
    </source>
</evidence>
<dbReference type="InterPro" id="IPR006448">
    <property type="entry name" value="Phage_term_ssu_P27"/>
</dbReference>
<proteinExistence type="predicted"/>
<dbReference type="OrthoDB" id="281481at2"/>
<evidence type="ECO:0000313" key="3">
    <source>
        <dbReference type="Proteomes" id="UP000318017"/>
    </source>
</evidence>
<evidence type="ECO:0000313" key="2">
    <source>
        <dbReference type="EMBL" id="QDV26728.1"/>
    </source>
</evidence>
<feature type="region of interest" description="Disordered" evidence="1">
    <location>
        <begin position="1"/>
        <end position="26"/>
    </location>
</feature>
<dbReference type="EMBL" id="CP036298">
    <property type="protein sequence ID" value="QDV26728.1"/>
    <property type="molecule type" value="Genomic_DNA"/>
</dbReference>
<organism evidence="2 3">
    <name type="scientific">Aureliella helgolandensis</name>
    <dbReference type="NCBI Taxonomy" id="2527968"/>
    <lineage>
        <taxon>Bacteria</taxon>
        <taxon>Pseudomonadati</taxon>
        <taxon>Planctomycetota</taxon>
        <taxon>Planctomycetia</taxon>
        <taxon>Pirellulales</taxon>
        <taxon>Pirellulaceae</taxon>
        <taxon>Aureliella</taxon>
    </lineage>
</organism>
<protein>
    <submittedName>
        <fullName evidence="2">Phage terminase, small subunit</fullName>
    </submittedName>
</protein>
<keyword evidence="3" id="KW-1185">Reference proteome</keyword>
<dbReference type="NCBIfam" id="TIGR01558">
    <property type="entry name" value="sm_term_P27"/>
    <property type="match status" value="1"/>
</dbReference>
<dbReference type="Proteomes" id="UP000318017">
    <property type="component" value="Chromosome"/>
</dbReference>
<sequence>MAKARRGRKPKTEAKSEPLAEVPEPPSDLGAYAANYWRSLAPQLVELGILTPLHTETFRVLCETWQEYRTLSQWLEADPSRMTFITASGYEQETPQLRQRDKAAATLQKLWSKFGLTPNALAQLGKHGGVKARTASAISKFAQKKYENDQGNA</sequence>
<gene>
    <name evidence="2" type="ORF">Q31a_51070</name>
</gene>
<dbReference type="KEGG" id="ahel:Q31a_51070"/>
<name>A0A518GDU5_9BACT</name>
<accession>A0A518GDU5</accession>
<dbReference type="AlphaFoldDB" id="A0A518GDU5"/>
<dbReference type="RefSeq" id="WP_145083056.1">
    <property type="nucleotide sequence ID" value="NZ_CP036298.1"/>
</dbReference>